<dbReference type="AlphaFoldDB" id="A0ABD0BJM8"/>
<accession>A0ABD0BJM8</accession>
<dbReference type="NCBIfam" id="TIGR00426">
    <property type="entry name" value="competence protein ComEA helix-hairpin-helix repeat region"/>
    <property type="match status" value="1"/>
</dbReference>
<keyword evidence="1" id="KW-0472">Membrane</keyword>
<keyword evidence="1" id="KW-0812">Transmembrane</keyword>
<reference evidence="3 4" key="1">
    <citation type="submission" date="2021-11" db="EMBL/GenBank/DDBJ databases">
        <title>Whole genome sequences of diphtheriae toxin producing Corynebacterium ulcerans isolates from cats in Osaka, Japan.</title>
        <authorList>
            <person name="Umeda K."/>
            <person name="Hirai Y."/>
        </authorList>
    </citation>
    <scope>NUCLEOTIDE SEQUENCE [LARGE SCALE GENOMIC DNA]</scope>
    <source>
        <strain evidence="3 4">12109B-1</strain>
    </source>
</reference>
<dbReference type="Pfam" id="PF12836">
    <property type="entry name" value="HHH_3"/>
    <property type="match status" value="1"/>
</dbReference>
<dbReference type="SMART" id="SM00278">
    <property type="entry name" value="HhH1"/>
    <property type="match status" value="2"/>
</dbReference>
<dbReference type="InterPro" id="IPR051675">
    <property type="entry name" value="Endo/Exo/Phosphatase_dom_1"/>
</dbReference>
<dbReference type="PANTHER" id="PTHR21180">
    <property type="entry name" value="ENDONUCLEASE/EXONUCLEASE/PHOSPHATASE FAMILY DOMAIN-CONTAINING PROTEIN 1"/>
    <property type="match status" value="1"/>
</dbReference>
<name>A0ABD0BJM8_CORUL</name>
<dbReference type="PANTHER" id="PTHR21180:SF32">
    <property type="entry name" value="ENDONUCLEASE_EXONUCLEASE_PHOSPHATASE FAMILY DOMAIN-CONTAINING PROTEIN 1"/>
    <property type="match status" value="1"/>
</dbReference>
<proteinExistence type="predicted"/>
<dbReference type="InterPro" id="IPR010994">
    <property type="entry name" value="RuvA_2-like"/>
</dbReference>
<evidence type="ECO:0000259" key="2">
    <source>
        <dbReference type="SMART" id="SM00278"/>
    </source>
</evidence>
<feature type="domain" description="Helix-hairpin-helix DNA-binding motif class 1" evidence="2">
    <location>
        <begin position="182"/>
        <end position="201"/>
    </location>
</feature>
<dbReference type="Gene3D" id="1.10.150.320">
    <property type="entry name" value="Photosystem II 12 kDa extrinsic protein"/>
    <property type="match status" value="1"/>
</dbReference>
<evidence type="ECO:0000313" key="3">
    <source>
        <dbReference type="EMBL" id="GJJ43109.1"/>
    </source>
</evidence>
<comment type="caution">
    <text evidence="3">The sequence shown here is derived from an EMBL/GenBank/DDBJ whole genome shotgun (WGS) entry which is preliminary data.</text>
</comment>
<organism evidence="3 4">
    <name type="scientific">Corynebacterium ulcerans</name>
    <dbReference type="NCBI Taxonomy" id="65058"/>
    <lineage>
        <taxon>Bacteria</taxon>
        <taxon>Bacillati</taxon>
        <taxon>Actinomycetota</taxon>
        <taxon>Actinomycetes</taxon>
        <taxon>Mycobacteriales</taxon>
        <taxon>Corynebacteriaceae</taxon>
        <taxon>Corynebacterium</taxon>
    </lineage>
</organism>
<feature type="transmembrane region" description="Helical" evidence="1">
    <location>
        <begin position="42"/>
        <end position="59"/>
    </location>
</feature>
<keyword evidence="1" id="KW-1133">Transmembrane helix</keyword>
<evidence type="ECO:0000313" key="4">
    <source>
        <dbReference type="Proteomes" id="UP001205910"/>
    </source>
</evidence>
<gene>
    <name evidence="3" type="ORF">CULCOIPH005_12980</name>
</gene>
<dbReference type="InterPro" id="IPR003583">
    <property type="entry name" value="Hlx-hairpin-Hlx_DNA-bd_motif"/>
</dbReference>
<dbReference type="EMBL" id="BQFK01000003">
    <property type="protein sequence ID" value="GJJ43109.1"/>
    <property type="molecule type" value="Genomic_DNA"/>
</dbReference>
<feature type="domain" description="Helix-hairpin-helix DNA-binding motif class 1" evidence="2">
    <location>
        <begin position="212"/>
        <end position="231"/>
    </location>
</feature>
<evidence type="ECO:0000256" key="1">
    <source>
        <dbReference type="SAM" id="Phobius"/>
    </source>
</evidence>
<dbReference type="InterPro" id="IPR004509">
    <property type="entry name" value="Competence_ComEA_HhH"/>
</dbReference>
<sequence length="234" mass="24440">MKRVQKKAMGRLRELTRPTGTEDVMDVDFPHGVRWEISKKHAVIWAIILIVAVGAITLARGGGSTATDKALRPADLAADTRIQQQSATTTAETTVVVAVVGAVEKSGLYTLPAGARVADALRLATPYPDSDVRSLNQAQKLVDGTQITVPGAGEPHATVAPDAVGAPAQENGKTSLNSATAEQLAQLPGVGGKTAEAIIAHRQRIGGFKDIGQLKDVKGIGPRKFEALSGNVML</sequence>
<dbReference type="Proteomes" id="UP001205910">
    <property type="component" value="Unassembled WGS sequence"/>
</dbReference>
<protein>
    <submittedName>
        <fullName evidence="3">DNA uptake protein</fullName>
    </submittedName>
</protein>
<dbReference type="SUPFAM" id="SSF47781">
    <property type="entry name" value="RuvA domain 2-like"/>
    <property type="match status" value="1"/>
</dbReference>